<dbReference type="PANTHER" id="PTHR12126">
    <property type="entry name" value="NADH-UBIQUINONE OXIDOREDUCTASE 39 KDA SUBUNIT-RELATED"/>
    <property type="match status" value="1"/>
</dbReference>
<dbReference type="Pfam" id="PF13781">
    <property type="entry name" value="DoxX_3"/>
    <property type="match status" value="1"/>
</dbReference>
<dbReference type="RefSeq" id="WP_094797306.1">
    <property type="nucleotide sequence ID" value="NZ_NEVK01000007.1"/>
</dbReference>
<dbReference type="GO" id="GO:0044877">
    <property type="term" value="F:protein-containing complex binding"/>
    <property type="evidence" value="ECO:0007669"/>
    <property type="project" value="TreeGrafter"/>
</dbReference>
<feature type="transmembrane region" description="Helical" evidence="1">
    <location>
        <begin position="346"/>
        <end position="367"/>
    </location>
</feature>
<organism evidence="3 4">
    <name type="scientific">Bordetella genomosp. 7</name>
    <dbReference type="NCBI Taxonomy" id="1416805"/>
    <lineage>
        <taxon>Bacteria</taxon>
        <taxon>Pseudomonadati</taxon>
        <taxon>Pseudomonadota</taxon>
        <taxon>Betaproteobacteria</taxon>
        <taxon>Burkholderiales</taxon>
        <taxon>Alcaligenaceae</taxon>
        <taxon>Bordetella</taxon>
    </lineage>
</organism>
<protein>
    <submittedName>
        <fullName evidence="3">Short chain dehydrogenase</fullName>
    </submittedName>
</protein>
<comment type="caution">
    <text evidence="3">The sequence shown here is derived from an EMBL/GenBank/DDBJ whole genome shotgun (WGS) entry which is preliminary data.</text>
</comment>
<feature type="transmembrane region" description="Helical" evidence="1">
    <location>
        <begin position="398"/>
        <end position="418"/>
    </location>
</feature>
<dbReference type="EMBL" id="NEVK01000007">
    <property type="protein sequence ID" value="OZI17262.1"/>
    <property type="molecule type" value="Genomic_DNA"/>
</dbReference>
<feature type="transmembrane region" description="Helical" evidence="1">
    <location>
        <begin position="305"/>
        <end position="326"/>
    </location>
</feature>
<feature type="transmembrane region" description="Helical" evidence="1">
    <location>
        <begin position="374"/>
        <end position="392"/>
    </location>
</feature>
<evidence type="ECO:0000259" key="2">
    <source>
        <dbReference type="Pfam" id="PF01370"/>
    </source>
</evidence>
<gene>
    <name evidence="3" type="ORF">CAL19_15645</name>
</gene>
<dbReference type="Gene3D" id="3.40.50.720">
    <property type="entry name" value="NAD(P)-binding Rossmann-like Domain"/>
    <property type="match status" value="1"/>
</dbReference>
<keyword evidence="1" id="KW-0472">Membrane</keyword>
<dbReference type="SUPFAM" id="SSF51735">
    <property type="entry name" value="NAD(P)-binding Rossmann-fold domains"/>
    <property type="match status" value="1"/>
</dbReference>
<evidence type="ECO:0000313" key="4">
    <source>
        <dbReference type="Proteomes" id="UP000216947"/>
    </source>
</evidence>
<keyword evidence="1" id="KW-0812">Transmembrane</keyword>
<proteinExistence type="predicted"/>
<sequence>MKILVLGARGFLGRHVAEALRRAGHVVVAGARGAPGEGTSDIEHRALDFNQVRHAQEVVPVLRGIDVVINTVGIFRESRGQRFTQLHDIAPRAVFEACVQSGVRRVIQVSALGADAQAGSAYHLSKRAADDYLLSLKLDAVVVQPSLVYGPGGTSAALFGTLASMPWVPALDLGQARLQPIHIEDVTAAIVALVGIARLPARRIALVGPRALSWREFMSGLRRGMGLPRARFVPVPAQAIALLARIGNLLPGALLDTAALQMLRRGNSADVAPLRSLLGRLPRDVSRFIEPACAPALRTQAQLGWWLPVARLSLAMLWIVTGILSLGVYPVQDSYALLERAGVPQAIQPLALQMASWLDIALGGLVLMSRRLRWVWAAQASLILVYTAIITLRLPEFWLHPYGPILKNLPLLALLWLLHELERPWNTR</sequence>
<name>A0A261QXZ7_9BORD</name>
<dbReference type="Proteomes" id="UP000216947">
    <property type="component" value="Unassembled WGS sequence"/>
</dbReference>
<feature type="domain" description="NAD-dependent epimerase/dehydratase" evidence="2">
    <location>
        <begin position="3"/>
        <end position="194"/>
    </location>
</feature>
<evidence type="ECO:0000256" key="1">
    <source>
        <dbReference type="SAM" id="Phobius"/>
    </source>
</evidence>
<dbReference type="InterPro" id="IPR025695">
    <property type="entry name" value="DoxX-like"/>
</dbReference>
<dbReference type="AlphaFoldDB" id="A0A261QXZ7"/>
<reference evidence="4" key="1">
    <citation type="submission" date="2017-05" db="EMBL/GenBank/DDBJ databases">
        <title>Complete and WGS of Bordetella genogroups.</title>
        <authorList>
            <person name="Spilker T."/>
            <person name="Lipuma J."/>
        </authorList>
    </citation>
    <scope>NUCLEOTIDE SEQUENCE [LARGE SCALE GENOMIC DNA]</scope>
    <source>
        <strain evidence="4">AU18089</strain>
    </source>
</reference>
<accession>A0A261QXZ7</accession>
<dbReference type="InterPro" id="IPR051207">
    <property type="entry name" value="ComplexI_NDUFA9_subunit"/>
</dbReference>
<keyword evidence="4" id="KW-1185">Reference proteome</keyword>
<keyword evidence="1" id="KW-1133">Transmembrane helix</keyword>
<dbReference type="InterPro" id="IPR036291">
    <property type="entry name" value="NAD(P)-bd_dom_sf"/>
</dbReference>
<evidence type="ECO:0000313" key="3">
    <source>
        <dbReference type="EMBL" id="OZI17262.1"/>
    </source>
</evidence>
<dbReference type="PANTHER" id="PTHR12126:SF11">
    <property type="entry name" value="NADH DEHYDROGENASE [UBIQUINONE] 1 ALPHA SUBCOMPLEX SUBUNIT 9, MITOCHONDRIAL"/>
    <property type="match status" value="1"/>
</dbReference>
<dbReference type="InterPro" id="IPR001509">
    <property type="entry name" value="Epimerase_deHydtase"/>
</dbReference>
<dbReference type="Pfam" id="PF01370">
    <property type="entry name" value="Epimerase"/>
    <property type="match status" value="1"/>
</dbReference>